<evidence type="ECO:0000256" key="1">
    <source>
        <dbReference type="SAM" id="Phobius"/>
    </source>
</evidence>
<evidence type="ECO:0000313" key="3">
    <source>
        <dbReference type="Proteomes" id="UP000013988"/>
    </source>
</evidence>
<dbReference type="NCBIfam" id="TIGR02532">
    <property type="entry name" value="IV_pilin_GFxxxE"/>
    <property type="match status" value="1"/>
</dbReference>
<comment type="caution">
    <text evidence="2">The sequence shown here is derived from an EMBL/GenBank/DDBJ whole genome shotgun (WGS) entry which is preliminary data.</text>
</comment>
<keyword evidence="1" id="KW-0812">Transmembrane</keyword>
<keyword evidence="3" id="KW-1185">Reference proteome</keyword>
<accession>R9BTP3</accession>
<dbReference type="EMBL" id="ASRV01000204">
    <property type="protein sequence ID" value="EOR20438.1"/>
    <property type="molecule type" value="Genomic_DNA"/>
</dbReference>
<dbReference type="Proteomes" id="UP000013988">
    <property type="component" value="Unassembled WGS sequence"/>
</dbReference>
<dbReference type="PATRIC" id="fig|1202534.3.peg.3387"/>
<feature type="transmembrane region" description="Helical" evidence="1">
    <location>
        <begin position="6"/>
        <end position="28"/>
    </location>
</feature>
<organism evidence="2 3">
    <name type="scientific">Clostridium sartagoforme AAU1</name>
    <dbReference type="NCBI Taxonomy" id="1202534"/>
    <lineage>
        <taxon>Bacteria</taxon>
        <taxon>Bacillati</taxon>
        <taxon>Bacillota</taxon>
        <taxon>Clostridia</taxon>
        <taxon>Eubacteriales</taxon>
        <taxon>Clostridiaceae</taxon>
        <taxon>Clostridium</taxon>
    </lineage>
</organism>
<gene>
    <name evidence="2" type="ORF">A500_17020</name>
</gene>
<dbReference type="AlphaFoldDB" id="R9BTP3"/>
<dbReference type="InterPro" id="IPR012902">
    <property type="entry name" value="N_methyl_site"/>
</dbReference>
<dbReference type="Pfam" id="PF07963">
    <property type="entry name" value="N_methyl"/>
    <property type="match status" value="1"/>
</dbReference>
<evidence type="ECO:0000313" key="2">
    <source>
        <dbReference type="EMBL" id="EOR20438.1"/>
    </source>
</evidence>
<sequence length="157" mass="17737">MKKAYTLIELIVVLSILVIFSTVTIGGIKYFKDKSEDLNFENYVYEVKSLLSFAKSYCRKNKVIGNIIISSDRKSIIFDVTDKTYKLNKRVDLDNSTEIGSNFKLGNNKINDEGFIKEAGTITLSNKNSKFVKITISVGNDIIRVSENDDNEGDMIE</sequence>
<proteinExistence type="predicted"/>
<keyword evidence="1" id="KW-1133">Transmembrane helix</keyword>
<reference evidence="2 3" key="1">
    <citation type="submission" date="2013-03" db="EMBL/GenBank/DDBJ databases">
        <title>Whole genome shotgun sequencing of Clostridium sartagoforme AAU1.</title>
        <authorList>
            <person name="Joshi C.G."/>
            <person name="Duggirala S.M."/>
            <person name="Nathani N.M."/>
            <person name="Bhatt V.D."/>
            <person name="Patel A.K."/>
            <person name="Pandya P.R."/>
            <person name="KaPatel J.A."/>
        </authorList>
    </citation>
    <scope>NUCLEOTIDE SEQUENCE [LARGE SCALE GENOMIC DNA]</scope>
    <source>
        <strain evidence="2 3">AAU1</strain>
    </source>
</reference>
<protein>
    <submittedName>
        <fullName evidence="2">Prepilin-type N-cleavage/methylation domain-containing protein</fullName>
    </submittedName>
</protein>
<keyword evidence="1" id="KW-0472">Membrane</keyword>
<name>R9BTP3_9CLOT</name>